<dbReference type="AlphaFoldDB" id="A0A0A9BKX4"/>
<protein>
    <recommendedName>
        <fullName evidence="1">MULE transposase domain-containing protein</fullName>
    </recommendedName>
</protein>
<proteinExistence type="predicted"/>
<name>A0A0A9BKX4_ARUDO</name>
<reference evidence="2" key="2">
    <citation type="journal article" date="2015" name="Data Brief">
        <title>Shoot transcriptome of the giant reed, Arundo donax.</title>
        <authorList>
            <person name="Barrero R.A."/>
            <person name="Guerrero F.D."/>
            <person name="Moolhuijzen P."/>
            <person name="Goolsby J.A."/>
            <person name="Tidwell J."/>
            <person name="Bellgard S.E."/>
            <person name="Bellgard M.I."/>
        </authorList>
    </citation>
    <scope>NUCLEOTIDE SEQUENCE</scope>
    <source>
        <tissue evidence="2">Shoot tissue taken approximately 20 cm above the soil surface</tissue>
    </source>
</reference>
<organism evidence="2">
    <name type="scientific">Arundo donax</name>
    <name type="common">Giant reed</name>
    <name type="synonym">Donax arundinaceus</name>
    <dbReference type="NCBI Taxonomy" id="35708"/>
    <lineage>
        <taxon>Eukaryota</taxon>
        <taxon>Viridiplantae</taxon>
        <taxon>Streptophyta</taxon>
        <taxon>Embryophyta</taxon>
        <taxon>Tracheophyta</taxon>
        <taxon>Spermatophyta</taxon>
        <taxon>Magnoliopsida</taxon>
        <taxon>Liliopsida</taxon>
        <taxon>Poales</taxon>
        <taxon>Poaceae</taxon>
        <taxon>PACMAD clade</taxon>
        <taxon>Arundinoideae</taxon>
        <taxon>Arundineae</taxon>
        <taxon>Arundo</taxon>
    </lineage>
</organism>
<dbReference type="PANTHER" id="PTHR31973">
    <property type="entry name" value="POLYPROTEIN, PUTATIVE-RELATED"/>
    <property type="match status" value="1"/>
</dbReference>
<feature type="domain" description="MULE transposase" evidence="1">
    <location>
        <begin position="2"/>
        <end position="68"/>
    </location>
</feature>
<sequence>MYPIAWAVMEKETLQSWDWFFDLLCKDIKVGDGSGWVFISDQQKGLLTAVNKWPPEAEHKNCARHIYAH</sequence>
<accession>A0A0A9BKX4</accession>
<dbReference type="EMBL" id="GBRH01233879">
    <property type="protein sequence ID" value="JAD64016.1"/>
    <property type="molecule type" value="Transcribed_RNA"/>
</dbReference>
<evidence type="ECO:0000313" key="2">
    <source>
        <dbReference type="EMBL" id="JAD64016.1"/>
    </source>
</evidence>
<dbReference type="Pfam" id="PF10551">
    <property type="entry name" value="MULE"/>
    <property type="match status" value="1"/>
</dbReference>
<dbReference type="PANTHER" id="PTHR31973:SF187">
    <property type="entry name" value="MUTATOR TRANSPOSASE MUDRA PROTEIN"/>
    <property type="match status" value="1"/>
</dbReference>
<evidence type="ECO:0000259" key="1">
    <source>
        <dbReference type="Pfam" id="PF10551"/>
    </source>
</evidence>
<reference evidence="2" key="1">
    <citation type="submission" date="2014-09" db="EMBL/GenBank/DDBJ databases">
        <authorList>
            <person name="Magalhaes I.L.F."/>
            <person name="Oliveira U."/>
            <person name="Santos F.R."/>
            <person name="Vidigal T.H.D.A."/>
            <person name="Brescovit A.D."/>
            <person name="Santos A.J."/>
        </authorList>
    </citation>
    <scope>NUCLEOTIDE SEQUENCE</scope>
    <source>
        <tissue evidence="2">Shoot tissue taken approximately 20 cm above the soil surface</tissue>
    </source>
</reference>
<dbReference type="InterPro" id="IPR018289">
    <property type="entry name" value="MULE_transposase_dom"/>
</dbReference>